<dbReference type="PANTHER" id="PTHR33572">
    <property type="entry name" value="SPORE DEVELOPMENT REGULATOR VOSA"/>
    <property type="match status" value="1"/>
</dbReference>
<reference evidence="8 9" key="1">
    <citation type="submission" date="2015-07" db="EMBL/GenBank/DDBJ databases">
        <title>Emmonsia species relationships and genome sequence.</title>
        <authorList>
            <person name="Cuomo C.A."/>
            <person name="Schwartz I.S."/>
            <person name="Kenyon C."/>
            <person name="de Hoog G.S."/>
            <person name="Govender N.P."/>
            <person name="Botha A."/>
            <person name="Moreno L."/>
            <person name="de Vries M."/>
            <person name="Munoz J.F."/>
            <person name="Stielow J.B."/>
        </authorList>
    </citation>
    <scope>NUCLEOTIDE SEQUENCE [LARGE SCALE GENOMIC DNA]</scope>
    <source>
        <strain evidence="8 9">CBS 136260</strain>
    </source>
</reference>
<dbReference type="Proteomes" id="UP000091918">
    <property type="component" value="Unassembled WGS sequence"/>
</dbReference>
<feature type="compositionally biased region" description="Polar residues" evidence="6">
    <location>
        <begin position="70"/>
        <end position="93"/>
    </location>
</feature>
<dbReference type="OrthoDB" id="3056235at2759"/>
<organism evidence="8 9">
    <name type="scientific">Emergomyces africanus</name>
    <dbReference type="NCBI Taxonomy" id="1955775"/>
    <lineage>
        <taxon>Eukaryota</taxon>
        <taxon>Fungi</taxon>
        <taxon>Dikarya</taxon>
        <taxon>Ascomycota</taxon>
        <taxon>Pezizomycotina</taxon>
        <taxon>Eurotiomycetes</taxon>
        <taxon>Eurotiomycetidae</taxon>
        <taxon>Onygenales</taxon>
        <taxon>Ajellomycetaceae</taxon>
        <taxon>Emergomyces</taxon>
    </lineage>
</organism>
<dbReference type="Gene3D" id="2.60.40.3960">
    <property type="entry name" value="Velvet domain"/>
    <property type="match status" value="1"/>
</dbReference>
<evidence type="ECO:0000256" key="5">
    <source>
        <dbReference type="ARBA" id="ARBA00023242"/>
    </source>
</evidence>
<dbReference type="InterPro" id="IPR038491">
    <property type="entry name" value="Velvet_dom_sf"/>
</dbReference>
<evidence type="ECO:0000313" key="9">
    <source>
        <dbReference type="Proteomes" id="UP000091918"/>
    </source>
</evidence>
<gene>
    <name evidence="8" type="ORF">ACJ72_05586</name>
</gene>
<feature type="compositionally biased region" description="Polar residues" evidence="6">
    <location>
        <begin position="7"/>
        <end position="17"/>
    </location>
</feature>
<evidence type="ECO:0000256" key="1">
    <source>
        <dbReference type="ARBA" id="ARBA00004123"/>
    </source>
</evidence>
<dbReference type="InterPro" id="IPR021740">
    <property type="entry name" value="Velvet"/>
</dbReference>
<dbReference type="GO" id="GO:0030435">
    <property type="term" value="P:sporulation resulting in formation of a cellular spore"/>
    <property type="evidence" value="ECO:0007669"/>
    <property type="project" value="UniProtKB-KW"/>
</dbReference>
<comment type="caution">
    <text evidence="8">The sequence shown here is derived from an EMBL/GenBank/DDBJ whole genome shotgun (WGS) entry which is preliminary data.</text>
</comment>
<keyword evidence="2" id="KW-0749">Sporulation</keyword>
<protein>
    <recommendedName>
        <fullName evidence="7">Velvet domain-containing protein</fullName>
    </recommendedName>
</protein>
<evidence type="ECO:0000313" key="8">
    <source>
        <dbReference type="EMBL" id="OAX80083.1"/>
    </source>
</evidence>
<feature type="region of interest" description="Disordered" evidence="6">
    <location>
        <begin position="252"/>
        <end position="326"/>
    </location>
</feature>
<dbReference type="Pfam" id="PF11754">
    <property type="entry name" value="Velvet"/>
    <property type="match status" value="1"/>
</dbReference>
<accession>A0A1B7NTH8</accession>
<evidence type="ECO:0000256" key="3">
    <source>
        <dbReference type="ARBA" id="ARBA00023015"/>
    </source>
</evidence>
<evidence type="ECO:0000256" key="4">
    <source>
        <dbReference type="ARBA" id="ARBA00023163"/>
    </source>
</evidence>
<sequence length="326" mass="36009">MDPAQGRRTSSGMNKSKTCPAYRDVNDTSPVDSTLSHNPSMLYASSPRYEREKVAQSAGLSPPEPLFQPPYSNNPPVSQEYTFQSPPLHSESTPQVIETSPKVLSPGLGAYFSSPIHNGTQPESNREDEPKCCYQQLHESFENDASRFNFTICTMRHSFGCFCPIGFRAPSAPPSPPPPKTNSNIGSHSRLRLFVRQQPIAARACGFGDRCRRTIDPLPVIQLLMTDFSPLSIEDRGQLTSEQHVVACHLFPSSKADSENPEQRIRPQGNAEHRCQRNEPGTVSDEDGRDLSTRRGKILSGNTYASPFSVDEDPDPAHAPATQTQR</sequence>
<keyword evidence="3" id="KW-0805">Transcription regulation</keyword>
<evidence type="ECO:0000256" key="2">
    <source>
        <dbReference type="ARBA" id="ARBA00022969"/>
    </source>
</evidence>
<dbReference type="GO" id="GO:0005634">
    <property type="term" value="C:nucleus"/>
    <property type="evidence" value="ECO:0007669"/>
    <property type="project" value="UniProtKB-SubCell"/>
</dbReference>
<feature type="compositionally biased region" description="Polar residues" evidence="6">
    <location>
        <begin position="27"/>
        <end position="39"/>
    </location>
</feature>
<feature type="domain" description="Velvet" evidence="7">
    <location>
        <begin position="186"/>
        <end position="326"/>
    </location>
</feature>
<evidence type="ECO:0000256" key="6">
    <source>
        <dbReference type="SAM" id="MobiDB-lite"/>
    </source>
</evidence>
<dbReference type="PROSITE" id="PS51821">
    <property type="entry name" value="VELVET"/>
    <property type="match status" value="1"/>
</dbReference>
<name>A0A1B7NTH8_9EURO</name>
<proteinExistence type="predicted"/>
<dbReference type="AlphaFoldDB" id="A0A1B7NTH8"/>
<keyword evidence="5" id="KW-0539">Nucleus</keyword>
<comment type="subcellular location">
    <subcellularLocation>
        <location evidence="1">Nucleus</location>
    </subcellularLocation>
</comment>
<feature type="region of interest" description="Disordered" evidence="6">
    <location>
        <begin position="1"/>
        <end position="93"/>
    </location>
</feature>
<keyword evidence="4" id="KW-0804">Transcription</keyword>
<evidence type="ECO:0000259" key="7">
    <source>
        <dbReference type="PROSITE" id="PS51821"/>
    </source>
</evidence>
<dbReference type="EMBL" id="LGUA01000802">
    <property type="protein sequence ID" value="OAX80083.1"/>
    <property type="molecule type" value="Genomic_DNA"/>
</dbReference>
<dbReference type="STRING" id="1658172.A0A1B7NTH8"/>
<dbReference type="InterPro" id="IPR037525">
    <property type="entry name" value="Velvet_dom"/>
</dbReference>
<dbReference type="PANTHER" id="PTHR33572:SF17">
    <property type="entry name" value="SEXUAL DEVELOPMENT REGULATOR VELC"/>
    <property type="match status" value="1"/>
</dbReference>
<keyword evidence="9" id="KW-1185">Reference proteome</keyword>
<feature type="compositionally biased region" description="Basic and acidic residues" evidence="6">
    <location>
        <begin position="256"/>
        <end position="277"/>
    </location>
</feature>